<reference evidence="10" key="1">
    <citation type="journal article" date="2016" name="Gene">
        <title>Syllidae mitochondrial gene order is unusually variable for Annelida.</title>
        <authorList>
            <person name="Aguado M.T."/>
            <person name="Richter S."/>
            <person name="Sontowski R."/>
            <person name="Golombek A."/>
            <person name="Struck T.H."/>
            <person name="Bleidorn C."/>
        </authorList>
    </citation>
    <scope>NUCLEOTIDE SEQUENCE</scope>
</reference>
<evidence type="ECO:0000256" key="8">
    <source>
        <dbReference type="ARBA" id="ARBA00049551"/>
    </source>
</evidence>
<dbReference type="RefSeq" id="YP_009307951.1">
    <property type="nucleotide sequence ID" value="NC_031403.1"/>
</dbReference>
<comment type="subcellular location">
    <subcellularLocation>
        <location evidence="1">Membrane</location>
    </subcellularLocation>
    <subcellularLocation>
        <location evidence="9">Mitochondrion membrane</location>
        <topology evidence="9">Multi-pass membrane protein</topology>
    </subcellularLocation>
</comment>
<dbReference type="CTD" id="4537"/>
<keyword evidence="9 10" id="KW-0496">Mitochondrion</keyword>
<keyword evidence="9" id="KW-0249">Electron transport</keyword>
<keyword evidence="9" id="KW-0520">NAD</keyword>
<dbReference type="GO" id="GO:0031966">
    <property type="term" value="C:mitochondrial membrane"/>
    <property type="evidence" value="ECO:0007669"/>
    <property type="project" value="UniProtKB-SubCell"/>
</dbReference>
<feature type="transmembrane region" description="Helical" evidence="9">
    <location>
        <begin position="81"/>
        <end position="101"/>
    </location>
</feature>
<dbReference type="GeneID" id="29291482"/>
<organism evidence="10">
    <name type="scientific">Myrianida brachycephala</name>
    <name type="common">Marine polychaete worm</name>
    <name type="synonym">Autolytus brachycephalus</name>
    <dbReference type="NCBI Taxonomy" id="884646"/>
    <lineage>
        <taxon>Eukaryota</taxon>
        <taxon>Metazoa</taxon>
        <taxon>Spiralia</taxon>
        <taxon>Lophotrochozoa</taxon>
        <taxon>Annelida</taxon>
        <taxon>Polychaeta</taxon>
        <taxon>Errantia</taxon>
        <taxon>Phyllodocida</taxon>
        <taxon>Syllidae</taxon>
        <taxon>Myrianida</taxon>
    </lineage>
</organism>
<keyword evidence="9" id="KW-0679">Respiratory chain</keyword>
<evidence type="ECO:0000256" key="5">
    <source>
        <dbReference type="ARBA" id="ARBA00022692"/>
    </source>
</evidence>
<dbReference type="Gene3D" id="1.20.58.1610">
    <property type="entry name" value="NADH:ubiquinone/plastoquinone oxidoreductase, chain 3"/>
    <property type="match status" value="1"/>
</dbReference>
<dbReference type="PANTHER" id="PTHR11058:SF9">
    <property type="entry name" value="NADH-UBIQUINONE OXIDOREDUCTASE CHAIN 3"/>
    <property type="match status" value="1"/>
</dbReference>
<keyword evidence="9" id="KW-1278">Translocase</keyword>
<feature type="transmembrane region" description="Helical" evidence="9">
    <location>
        <begin position="53"/>
        <end position="75"/>
    </location>
</feature>
<evidence type="ECO:0000256" key="4">
    <source>
        <dbReference type="ARBA" id="ARBA00022448"/>
    </source>
</evidence>
<gene>
    <name evidence="10" type="primary">ND3</name>
</gene>
<comment type="function">
    <text evidence="9">Core subunit of the mitochondrial membrane respiratory chain NADH dehydrogenase (Complex I) which catalyzes electron transfer from NADH through the respiratory chain, using ubiquinone as an electron acceptor. Essential for the catalytic activity of complex I.</text>
</comment>
<comment type="catalytic activity">
    <reaction evidence="8 9">
        <text>a ubiquinone + NADH + 5 H(+)(in) = a ubiquinol + NAD(+) + 4 H(+)(out)</text>
        <dbReference type="Rhea" id="RHEA:29091"/>
        <dbReference type="Rhea" id="RHEA-COMP:9565"/>
        <dbReference type="Rhea" id="RHEA-COMP:9566"/>
        <dbReference type="ChEBI" id="CHEBI:15378"/>
        <dbReference type="ChEBI" id="CHEBI:16389"/>
        <dbReference type="ChEBI" id="CHEBI:17976"/>
        <dbReference type="ChEBI" id="CHEBI:57540"/>
        <dbReference type="ChEBI" id="CHEBI:57945"/>
        <dbReference type="EC" id="7.1.1.2"/>
    </reaction>
</comment>
<proteinExistence type="inferred from homology"/>
<protein>
    <recommendedName>
        <fullName evidence="3 9">NADH-ubiquinone oxidoreductase chain 3</fullName>
        <ecNumber evidence="9">7.1.1.2</ecNumber>
    </recommendedName>
</protein>
<evidence type="ECO:0000256" key="2">
    <source>
        <dbReference type="ARBA" id="ARBA00008472"/>
    </source>
</evidence>
<keyword evidence="5 9" id="KW-0812">Transmembrane</keyword>
<dbReference type="EC" id="7.1.1.2" evidence="9"/>
<dbReference type="InterPro" id="IPR000440">
    <property type="entry name" value="NADH_UbQ/plastoQ_OxRdtase_su3"/>
</dbReference>
<dbReference type="GO" id="GO:0030964">
    <property type="term" value="C:NADH dehydrogenase complex"/>
    <property type="evidence" value="ECO:0007669"/>
    <property type="project" value="TreeGrafter"/>
</dbReference>
<geneLocation type="mitochondrion" evidence="10"/>
<evidence type="ECO:0000256" key="3">
    <source>
        <dbReference type="ARBA" id="ARBA00021007"/>
    </source>
</evidence>
<sequence length="113" mass="13165">MLFSIILMFLPLVILMLSLILTMRSNPSREKLSPFECGFDPTSSSRIPFSLRFFLLMVLFLVFDIEIVLLLPLPLTILNTPMTFMFIPTIYFIFILLLGLFHEWNEGSLEWAD</sequence>
<dbReference type="PANTHER" id="PTHR11058">
    <property type="entry name" value="NADH-UBIQUINONE OXIDOREDUCTASE CHAIN 3"/>
    <property type="match status" value="1"/>
</dbReference>
<dbReference type="GO" id="GO:0008137">
    <property type="term" value="F:NADH dehydrogenase (ubiquinone) activity"/>
    <property type="evidence" value="ECO:0007669"/>
    <property type="project" value="UniProtKB-UniRule"/>
</dbReference>
<accession>A0A1C9UZD0</accession>
<feature type="transmembrane region" description="Helical" evidence="9">
    <location>
        <begin position="6"/>
        <end position="23"/>
    </location>
</feature>
<evidence type="ECO:0000256" key="7">
    <source>
        <dbReference type="ARBA" id="ARBA00023136"/>
    </source>
</evidence>
<dbReference type="AlphaFoldDB" id="A0A1C9UZD0"/>
<keyword evidence="7 9" id="KW-0472">Membrane</keyword>
<dbReference type="Pfam" id="PF00507">
    <property type="entry name" value="Oxidored_q4"/>
    <property type="match status" value="1"/>
</dbReference>
<evidence type="ECO:0000256" key="1">
    <source>
        <dbReference type="ARBA" id="ARBA00004370"/>
    </source>
</evidence>
<evidence type="ECO:0000256" key="6">
    <source>
        <dbReference type="ARBA" id="ARBA00022989"/>
    </source>
</evidence>
<name>A0A1C9UZD0_MYRBC</name>
<evidence type="ECO:0000256" key="9">
    <source>
        <dbReference type="RuleBase" id="RU003640"/>
    </source>
</evidence>
<keyword evidence="4 9" id="KW-0813">Transport</keyword>
<keyword evidence="9" id="KW-0830">Ubiquinone</keyword>
<dbReference type="InterPro" id="IPR038430">
    <property type="entry name" value="NDAH_ubi_oxred_su3_sf"/>
</dbReference>
<evidence type="ECO:0000313" key="10">
    <source>
        <dbReference type="EMBL" id="AOR87124.1"/>
    </source>
</evidence>
<dbReference type="EMBL" id="KX752424">
    <property type="protein sequence ID" value="AOR87124.1"/>
    <property type="molecule type" value="Genomic_DNA"/>
</dbReference>
<comment type="similarity">
    <text evidence="2 9">Belongs to the complex I subunit 3 family.</text>
</comment>
<keyword evidence="6 9" id="KW-1133">Transmembrane helix</keyword>